<evidence type="ECO:0000256" key="3">
    <source>
        <dbReference type="ARBA" id="ARBA00023157"/>
    </source>
</evidence>
<evidence type="ECO:0000256" key="1">
    <source>
        <dbReference type="ARBA" id="ARBA00022690"/>
    </source>
</evidence>
<feature type="signal peptide" evidence="4">
    <location>
        <begin position="1"/>
        <end position="19"/>
    </location>
</feature>
<feature type="domain" description="TIL" evidence="5">
    <location>
        <begin position="29"/>
        <end position="81"/>
    </location>
</feature>
<organism evidence="6 7">
    <name type="scientific">Steinernema carpocapsae</name>
    <name type="common">Entomopathogenic nematode</name>
    <dbReference type="NCBI Taxonomy" id="34508"/>
    <lineage>
        <taxon>Eukaryota</taxon>
        <taxon>Metazoa</taxon>
        <taxon>Ecdysozoa</taxon>
        <taxon>Nematoda</taxon>
        <taxon>Chromadorea</taxon>
        <taxon>Rhabditida</taxon>
        <taxon>Tylenchina</taxon>
        <taxon>Panagrolaimomorpha</taxon>
        <taxon>Strongyloidoidea</taxon>
        <taxon>Steinernematidae</taxon>
        <taxon>Steinernema</taxon>
    </lineage>
</organism>
<evidence type="ECO:0000313" key="7">
    <source>
        <dbReference type="Proteomes" id="UP000298663"/>
    </source>
</evidence>
<dbReference type="PANTHER" id="PTHR23259:SF82">
    <property type="entry name" value="SERINE PROTEASE INHIBITOR 1 PROTEIN"/>
    <property type="match status" value="1"/>
</dbReference>
<dbReference type="InterPro" id="IPR036084">
    <property type="entry name" value="Ser_inhib-like_sf"/>
</dbReference>
<dbReference type="Pfam" id="PF01826">
    <property type="entry name" value="TIL"/>
    <property type="match status" value="1"/>
</dbReference>
<feature type="chain" id="PRO_5020699775" description="TIL domain-containing protein" evidence="4">
    <location>
        <begin position="20"/>
        <end position="99"/>
    </location>
</feature>
<dbReference type="GO" id="GO:0004867">
    <property type="term" value="F:serine-type endopeptidase inhibitor activity"/>
    <property type="evidence" value="ECO:0007669"/>
    <property type="project" value="UniProtKB-KW"/>
</dbReference>
<keyword evidence="7" id="KW-1185">Reference proteome</keyword>
<keyword evidence="4" id="KW-0732">Signal</keyword>
<reference evidence="6 7" key="1">
    <citation type="journal article" date="2015" name="Genome Biol.">
        <title>Comparative genomics of Steinernema reveals deeply conserved gene regulatory networks.</title>
        <authorList>
            <person name="Dillman A.R."/>
            <person name="Macchietto M."/>
            <person name="Porter C.F."/>
            <person name="Rogers A."/>
            <person name="Williams B."/>
            <person name="Antoshechkin I."/>
            <person name="Lee M.M."/>
            <person name="Goodwin Z."/>
            <person name="Lu X."/>
            <person name="Lewis E.E."/>
            <person name="Goodrich-Blair H."/>
            <person name="Stock S.P."/>
            <person name="Adams B.J."/>
            <person name="Sternberg P.W."/>
            <person name="Mortazavi A."/>
        </authorList>
    </citation>
    <scope>NUCLEOTIDE SEQUENCE [LARGE SCALE GENOMIC DNA]</scope>
    <source>
        <strain evidence="6 7">ALL</strain>
    </source>
</reference>
<keyword evidence="2" id="KW-0722">Serine protease inhibitor</keyword>
<keyword evidence="1" id="KW-0646">Protease inhibitor</keyword>
<protein>
    <recommendedName>
        <fullName evidence="5">TIL domain-containing protein</fullName>
    </recommendedName>
</protein>
<dbReference type="EMBL" id="AZBU02000003">
    <property type="protein sequence ID" value="TKR89843.1"/>
    <property type="molecule type" value="Genomic_DNA"/>
</dbReference>
<dbReference type="Gene3D" id="2.10.25.10">
    <property type="entry name" value="Laminin"/>
    <property type="match status" value="1"/>
</dbReference>
<keyword evidence="3" id="KW-1015">Disulfide bond</keyword>
<dbReference type="PANTHER" id="PTHR23259">
    <property type="entry name" value="RIDDLE"/>
    <property type="match status" value="1"/>
</dbReference>
<evidence type="ECO:0000256" key="4">
    <source>
        <dbReference type="SAM" id="SignalP"/>
    </source>
</evidence>
<dbReference type="InterPro" id="IPR051368">
    <property type="entry name" value="SerProtInhib-TIL_Domain"/>
</dbReference>
<dbReference type="InterPro" id="IPR002919">
    <property type="entry name" value="TIL_dom"/>
</dbReference>
<evidence type="ECO:0000256" key="2">
    <source>
        <dbReference type="ARBA" id="ARBA00022900"/>
    </source>
</evidence>
<accession>A0A4U5P2V4</accession>
<reference evidence="6 7" key="2">
    <citation type="journal article" date="2019" name="G3 (Bethesda)">
        <title>Hybrid Assembly of the Genome of the Entomopathogenic Nematode Steinernema carpocapsae Identifies the X-Chromosome.</title>
        <authorList>
            <person name="Serra L."/>
            <person name="Macchietto M."/>
            <person name="Macias-Munoz A."/>
            <person name="McGill C.J."/>
            <person name="Rodriguez I.M."/>
            <person name="Rodriguez B."/>
            <person name="Murad R."/>
            <person name="Mortazavi A."/>
        </authorList>
    </citation>
    <scope>NUCLEOTIDE SEQUENCE [LARGE SCALE GENOMIC DNA]</scope>
    <source>
        <strain evidence="6 7">ALL</strain>
    </source>
</reference>
<evidence type="ECO:0000259" key="5">
    <source>
        <dbReference type="Pfam" id="PF01826"/>
    </source>
</evidence>
<dbReference type="AlphaFoldDB" id="A0A4U5P2V4"/>
<evidence type="ECO:0000313" key="6">
    <source>
        <dbReference type="EMBL" id="TKR89843.1"/>
    </source>
</evidence>
<dbReference type="SUPFAM" id="SSF57567">
    <property type="entry name" value="Serine protease inhibitors"/>
    <property type="match status" value="1"/>
</dbReference>
<dbReference type="Proteomes" id="UP000298663">
    <property type="component" value="Unassembled WGS sequence"/>
</dbReference>
<comment type="caution">
    <text evidence="6">The sequence shown here is derived from an EMBL/GenBank/DDBJ whole genome shotgun (WGS) entry which is preliminary data.</text>
</comment>
<proteinExistence type="predicted"/>
<name>A0A4U5P2V4_STECR</name>
<sequence length="99" mass="10848">MKFFFSVLALVVVVVVASARPAEEEAQKCGDNEVWRKCSGCESTCAERIKACALMCFPPKCQCEQGYLRDGLGECVLPEDCELTDPKPAIIMPSTPEDN</sequence>
<dbReference type="CDD" id="cd19941">
    <property type="entry name" value="TIL"/>
    <property type="match status" value="1"/>
</dbReference>
<gene>
    <name evidence="6" type="ORF">L596_013885</name>
</gene>
<dbReference type="OrthoDB" id="5781320at2759"/>